<proteinExistence type="predicted"/>
<dbReference type="SMART" id="SM00867">
    <property type="entry name" value="YceI"/>
    <property type="match status" value="1"/>
</dbReference>
<dbReference type="Proteomes" id="UP000184420">
    <property type="component" value="Unassembled WGS sequence"/>
</dbReference>
<dbReference type="EMBL" id="FRBL01000009">
    <property type="protein sequence ID" value="SHM62011.1"/>
    <property type="molecule type" value="Genomic_DNA"/>
</dbReference>
<accession>A0A1M7KA01</accession>
<dbReference type="Pfam" id="PF04264">
    <property type="entry name" value="YceI"/>
    <property type="match status" value="1"/>
</dbReference>
<sequence length="216" mass="24027">MHALVESLGREVAVTKYISKNELLLWPRERTNRVFFAVKSDFMKQLILTMVATAIFYVTAAAQTIDTGNSGVKFEVSNMGMRKVKGSFSGMKGTIDFNPQNLSTAHFEVCVAANSVNTGNEKRDHHLKEKDFFETEKYPEICFTSSQITKTATGYNAGGKLTAHGVTREVTIPFTYNNHVFEGKLTINRLDYKIGEGTGTFMVGNEVQMVITCVVN</sequence>
<dbReference type="InterPro" id="IPR036761">
    <property type="entry name" value="TTHA0802/YceI-like_sf"/>
</dbReference>
<protein>
    <submittedName>
        <fullName evidence="2">Polyisoprenoid-binding protein YceI</fullName>
    </submittedName>
</protein>
<dbReference type="Gene3D" id="2.40.128.110">
    <property type="entry name" value="Lipid/polyisoprenoid-binding, YceI-like"/>
    <property type="match status" value="1"/>
</dbReference>
<dbReference type="PANTHER" id="PTHR34406:SF1">
    <property type="entry name" value="PROTEIN YCEI"/>
    <property type="match status" value="1"/>
</dbReference>
<evidence type="ECO:0000313" key="2">
    <source>
        <dbReference type="EMBL" id="SHM62011.1"/>
    </source>
</evidence>
<organism evidence="2 3">
    <name type="scientific">Chitinophaga jiangningensis</name>
    <dbReference type="NCBI Taxonomy" id="1419482"/>
    <lineage>
        <taxon>Bacteria</taxon>
        <taxon>Pseudomonadati</taxon>
        <taxon>Bacteroidota</taxon>
        <taxon>Chitinophagia</taxon>
        <taxon>Chitinophagales</taxon>
        <taxon>Chitinophagaceae</taxon>
        <taxon>Chitinophaga</taxon>
    </lineage>
</organism>
<name>A0A1M7KA01_9BACT</name>
<feature type="domain" description="Lipid/polyisoprenoid-binding YceI-like" evidence="1">
    <location>
        <begin position="62"/>
        <end position="216"/>
    </location>
</feature>
<dbReference type="SUPFAM" id="SSF101874">
    <property type="entry name" value="YceI-like"/>
    <property type="match status" value="1"/>
</dbReference>
<gene>
    <name evidence="2" type="ORF">SAMN05444266_109217</name>
</gene>
<evidence type="ECO:0000259" key="1">
    <source>
        <dbReference type="SMART" id="SM00867"/>
    </source>
</evidence>
<dbReference type="PANTHER" id="PTHR34406">
    <property type="entry name" value="PROTEIN YCEI"/>
    <property type="match status" value="1"/>
</dbReference>
<keyword evidence="3" id="KW-1185">Reference proteome</keyword>
<evidence type="ECO:0000313" key="3">
    <source>
        <dbReference type="Proteomes" id="UP000184420"/>
    </source>
</evidence>
<reference evidence="2 3" key="1">
    <citation type="submission" date="2016-11" db="EMBL/GenBank/DDBJ databases">
        <authorList>
            <person name="Jaros S."/>
            <person name="Januszkiewicz K."/>
            <person name="Wedrychowicz H."/>
        </authorList>
    </citation>
    <scope>NUCLEOTIDE SEQUENCE [LARGE SCALE GENOMIC DNA]</scope>
    <source>
        <strain evidence="2 3">DSM 27406</strain>
    </source>
</reference>
<dbReference type="InterPro" id="IPR007372">
    <property type="entry name" value="Lipid/polyisoprenoid-bd_YceI"/>
</dbReference>
<dbReference type="AlphaFoldDB" id="A0A1M7KA01"/>